<evidence type="ECO:0000313" key="2">
    <source>
        <dbReference type="EMBL" id="CAJ0936602.1"/>
    </source>
</evidence>
<dbReference type="Proteomes" id="UP001176940">
    <property type="component" value="Unassembled WGS sequence"/>
</dbReference>
<accession>A0ABN9L9F4</accession>
<name>A0ABN9L9F4_9NEOB</name>
<gene>
    <name evidence="2" type="ORF">RIMI_LOCUS6811725</name>
</gene>
<protein>
    <submittedName>
        <fullName evidence="2">Uncharacterized protein</fullName>
    </submittedName>
</protein>
<reference evidence="2" key="1">
    <citation type="submission" date="2023-07" db="EMBL/GenBank/DDBJ databases">
        <authorList>
            <person name="Stuckert A."/>
        </authorList>
    </citation>
    <scope>NUCLEOTIDE SEQUENCE</scope>
</reference>
<organism evidence="2 3">
    <name type="scientific">Ranitomeya imitator</name>
    <name type="common">mimic poison frog</name>
    <dbReference type="NCBI Taxonomy" id="111125"/>
    <lineage>
        <taxon>Eukaryota</taxon>
        <taxon>Metazoa</taxon>
        <taxon>Chordata</taxon>
        <taxon>Craniata</taxon>
        <taxon>Vertebrata</taxon>
        <taxon>Euteleostomi</taxon>
        <taxon>Amphibia</taxon>
        <taxon>Batrachia</taxon>
        <taxon>Anura</taxon>
        <taxon>Neobatrachia</taxon>
        <taxon>Hyloidea</taxon>
        <taxon>Dendrobatidae</taxon>
        <taxon>Dendrobatinae</taxon>
        <taxon>Ranitomeya</taxon>
    </lineage>
</organism>
<feature type="region of interest" description="Disordered" evidence="1">
    <location>
        <begin position="69"/>
        <end position="106"/>
    </location>
</feature>
<evidence type="ECO:0000313" key="3">
    <source>
        <dbReference type="Proteomes" id="UP001176940"/>
    </source>
</evidence>
<feature type="compositionally biased region" description="Acidic residues" evidence="1">
    <location>
        <begin position="79"/>
        <end position="89"/>
    </location>
</feature>
<proteinExistence type="predicted"/>
<keyword evidence="3" id="KW-1185">Reference proteome</keyword>
<evidence type="ECO:0000256" key="1">
    <source>
        <dbReference type="SAM" id="MobiDB-lite"/>
    </source>
</evidence>
<sequence length="222" mass="24607">MKTGQQIPNTGFHHIYHIWGKLDHSSVCIRISQYRDDSILEACALTHRISRPCPAQGIHLVPEDIGETWSLSPPSPTISEDDSGNDEDPSSPVEQIQRNTGPDQNLTRQAPIFAKLEFQQKGRELGLSVNTLKDHRKGRGVTKATLASLIHRDICLAYLSKGENPPEGIRDHTAQATASSWAEKTDMPICKAAIWSTPSTTIIDSIYLHLLTWVLVELSLTP</sequence>
<feature type="compositionally biased region" description="Polar residues" evidence="1">
    <location>
        <begin position="92"/>
        <end position="106"/>
    </location>
</feature>
<dbReference type="EMBL" id="CAUEEQ010012514">
    <property type="protein sequence ID" value="CAJ0936602.1"/>
    <property type="molecule type" value="Genomic_DNA"/>
</dbReference>
<comment type="caution">
    <text evidence="2">The sequence shown here is derived from an EMBL/GenBank/DDBJ whole genome shotgun (WGS) entry which is preliminary data.</text>
</comment>